<keyword evidence="4" id="KW-1185">Reference proteome</keyword>
<evidence type="ECO:0000256" key="1">
    <source>
        <dbReference type="SAM" id="Phobius"/>
    </source>
</evidence>
<reference evidence="4" key="1">
    <citation type="journal article" date="2019" name="Int. J. Syst. Evol. Microbiol.">
        <title>The Global Catalogue of Microorganisms (GCM) 10K type strain sequencing project: providing services to taxonomists for standard genome sequencing and annotation.</title>
        <authorList>
            <consortium name="The Broad Institute Genomics Platform"/>
            <consortium name="The Broad Institute Genome Sequencing Center for Infectious Disease"/>
            <person name="Wu L."/>
            <person name="Ma J."/>
        </authorList>
    </citation>
    <scope>NUCLEOTIDE SEQUENCE [LARGE SCALE GENOMIC DNA]</scope>
    <source>
        <strain evidence="4">CCM 7756</strain>
    </source>
</reference>
<feature type="transmembrane region" description="Helical" evidence="1">
    <location>
        <begin position="88"/>
        <end position="110"/>
    </location>
</feature>
<evidence type="ECO:0000313" key="4">
    <source>
        <dbReference type="Proteomes" id="UP001595637"/>
    </source>
</evidence>
<dbReference type="RefSeq" id="WP_380651515.1">
    <property type="nucleotide sequence ID" value="NZ_JBHRVQ010000001.1"/>
</dbReference>
<feature type="transmembrane region" description="Helical" evidence="1">
    <location>
        <begin position="59"/>
        <end position="81"/>
    </location>
</feature>
<dbReference type="Proteomes" id="UP001595637">
    <property type="component" value="Unassembled WGS sequence"/>
</dbReference>
<evidence type="ECO:0000259" key="2">
    <source>
        <dbReference type="Pfam" id="PF04892"/>
    </source>
</evidence>
<dbReference type="EMBL" id="JBHRVQ010000001">
    <property type="protein sequence ID" value="MFC3387511.1"/>
    <property type="molecule type" value="Genomic_DNA"/>
</dbReference>
<feature type="transmembrane region" description="Helical" evidence="1">
    <location>
        <begin position="146"/>
        <end position="168"/>
    </location>
</feature>
<dbReference type="InterPro" id="IPR006976">
    <property type="entry name" value="VanZ-like"/>
</dbReference>
<proteinExistence type="predicted"/>
<name>A0ABV7N4K4_9STAP</name>
<comment type="caution">
    <text evidence="3">The sequence shown here is derived from an EMBL/GenBank/DDBJ whole genome shotgun (WGS) entry which is preliminary data.</text>
</comment>
<feature type="transmembrane region" description="Helical" evidence="1">
    <location>
        <begin position="9"/>
        <end position="29"/>
    </location>
</feature>
<sequence length="343" mass="37931">MYQGQLRKVTLSLLLVYTLIVLYFLYFGVGRLSSIEPMRIDMEFDTIPLNFPSGRPFSVWLHDMGNFIGFIPFGIVIPLLYRCNFIKFSLGFLLSILLIETLQMVTGLGTFNVNDITINTLGSIVGYLSQRVITSKRDTVTGMAKIAIAAILFATVTVIAIAGINVYIDSPGSTVALNDSTHANSNLSPDEELAAFVVNQETYTPQVNKYTVPDAESIKITGLDGIYKELTGYIAITDNAFSLNSDNHVTITFVSEENVLYEINYLVPEGEGLNSDFQVPLQGADSLEIYLSSEDGSAMDETILWDTVLIENSYGQRALNSLNGFLSSLFNLQERNPVSFRLN</sequence>
<dbReference type="Pfam" id="PF04892">
    <property type="entry name" value="VanZ"/>
    <property type="match status" value="1"/>
</dbReference>
<organism evidence="3 4">
    <name type="scientific">Salinicoccus sesuvii</name>
    <dbReference type="NCBI Taxonomy" id="868281"/>
    <lineage>
        <taxon>Bacteria</taxon>
        <taxon>Bacillati</taxon>
        <taxon>Bacillota</taxon>
        <taxon>Bacilli</taxon>
        <taxon>Bacillales</taxon>
        <taxon>Staphylococcaceae</taxon>
        <taxon>Salinicoccus</taxon>
    </lineage>
</organism>
<accession>A0ABV7N4K4</accession>
<keyword evidence="1" id="KW-0472">Membrane</keyword>
<keyword evidence="1" id="KW-0812">Transmembrane</keyword>
<evidence type="ECO:0000313" key="3">
    <source>
        <dbReference type="EMBL" id="MFC3387511.1"/>
    </source>
</evidence>
<protein>
    <submittedName>
        <fullName evidence="3">VanZ family protein</fullName>
    </submittedName>
</protein>
<feature type="domain" description="VanZ-like" evidence="2">
    <location>
        <begin position="15"/>
        <end position="131"/>
    </location>
</feature>
<gene>
    <name evidence="3" type="ORF">ACFOEO_02715</name>
</gene>
<keyword evidence="1" id="KW-1133">Transmembrane helix</keyword>